<reference evidence="3 4" key="1">
    <citation type="submission" date="2022-07" db="EMBL/GenBank/DDBJ databases">
        <title>Degradation activity of malathion, p-nitrophenol and potential low-temperature adaptation strategy of Rhodococcus sp. FXJ9.536.</title>
        <authorList>
            <person name="Huang J."/>
            <person name="Huang Y."/>
        </authorList>
    </citation>
    <scope>NUCLEOTIDE SEQUENCE [LARGE SCALE GENOMIC DNA]</scope>
    <source>
        <strain evidence="3 4">FXJ9.536</strain>
    </source>
</reference>
<evidence type="ECO:0000313" key="4">
    <source>
        <dbReference type="Proteomes" id="UP001524501"/>
    </source>
</evidence>
<keyword evidence="1" id="KW-0233">DNA recombination</keyword>
<accession>A0ABT1QH25</accession>
<keyword evidence="4" id="KW-1185">Reference proteome</keyword>
<dbReference type="PROSITE" id="PS51898">
    <property type="entry name" value="TYR_RECOMBINASE"/>
    <property type="match status" value="1"/>
</dbReference>
<dbReference type="Gene3D" id="1.10.443.10">
    <property type="entry name" value="Intergrase catalytic core"/>
    <property type="match status" value="1"/>
</dbReference>
<dbReference type="InterPro" id="IPR050090">
    <property type="entry name" value="Tyrosine_recombinase_XerCD"/>
</dbReference>
<evidence type="ECO:0000256" key="1">
    <source>
        <dbReference type="ARBA" id="ARBA00023172"/>
    </source>
</evidence>
<evidence type="ECO:0000313" key="3">
    <source>
        <dbReference type="EMBL" id="MCQ4120400.1"/>
    </source>
</evidence>
<dbReference type="InterPro" id="IPR013762">
    <property type="entry name" value="Integrase-like_cat_sf"/>
</dbReference>
<evidence type="ECO:0000259" key="2">
    <source>
        <dbReference type="PROSITE" id="PS51898"/>
    </source>
</evidence>
<dbReference type="RefSeq" id="WP_255969675.1">
    <property type="nucleotide sequence ID" value="NZ_JANFQF010000011.1"/>
</dbReference>
<organism evidence="3 4">
    <name type="scientific">Rhodococcus tibetensis</name>
    <dbReference type="NCBI Taxonomy" id="2965064"/>
    <lineage>
        <taxon>Bacteria</taxon>
        <taxon>Bacillati</taxon>
        <taxon>Actinomycetota</taxon>
        <taxon>Actinomycetes</taxon>
        <taxon>Mycobacteriales</taxon>
        <taxon>Nocardiaceae</taxon>
        <taxon>Rhodococcus</taxon>
    </lineage>
</organism>
<dbReference type="Pfam" id="PF00589">
    <property type="entry name" value="Phage_integrase"/>
    <property type="match status" value="1"/>
</dbReference>
<sequence>MTRTIPNGWISFLEAFTLALRAAGKPQTTISTRLNHLRRLARTCGHHSPWTLTGDQLVAWCGRQDWSSETRRSYRGTLRAFWSWGVETGQVAENAAAALPKVPASRPRPRPAPERVYAEALAVARPRERLMLRLAAECGLRRAEVSRIHAEDILEDLDGWSLRVHGKGGRERIVPMPASLAVEVRRGAAGHTPGHGAAGWLFPGDDGGHLSPRWVGKLVTQLLPGAHTMHALRHRFATRAYLVDRDTFTVQELLGHASPDTTRRYVYVPRESLRRTVDAVAA</sequence>
<dbReference type="Proteomes" id="UP001524501">
    <property type="component" value="Unassembled WGS sequence"/>
</dbReference>
<dbReference type="CDD" id="cd00397">
    <property type="entry name" value="DNA_BRE_C"/>
    <property type="match status" value="1"/>
</dbReference>
<comment type="caution">
    <text evidence="3">The sequence shown here is derived from an EMBL/GenBank/DDBJ whole genome shotgun (WGS) entry which is preliminary data.</text>
</comment>
<name>A0ABT1QH25_9NOCA</name>
<dbReference type="EMBL" id="JANFQF010000011">
    <property type="protein sequence ID" value="MCQ4120400.1"/>
    <property type="molecule type" value="Genomic_DNA"/>
</dbReference>
<protein>
    <submittedName>
        <fullName evidence="3">Tyrosine-type recombinase/integrase</fullName>
    </submittedName>
</protein>
<dbReference type="PANTHER" id="PTHR30349">
    <property type="entry name" value="PHAGE INTEGRASE-RELATED"/>
    <property type="match status" value="1"/>
</dbReference>
<dbReference type="InterPro" id="IPR002104">
    <property type="entry name" value="Integrase_catalytic"/>
</dbReference>
<dbReference type="InterPro" id="IPR011010">
    <property type="entry name" value="DNA_brk_join_enz"/>
</dbReference>
<proteinExistence type="predicted"/>
<gene>
    <name evidence="3" type="ORF">NOF53_14670</name>
</gene>
<feature type="domain" description="Tyr recombinase" evidence="2">
    <location>
        <begin position="107"/>
        <end position="278"/>
    </location>
</feature>
<dbReference type="SUPFAM" id="SSF56349">
    <property type="entry name" value="DNA breaking-rejoining enzymes"/>
    <property type="match status" value="1"/>
</dbReference>
<dbReference type="PANTHER" id="PTHR30349:SF64">
    <property type="entry name" value="PROPHAGE INTEGRASE INTD-RELATED"/>
    <property type="match status" value="1"/>
</dbReference>